<keyword evidence="2" id="KW-0472">Membrane</keyword>
<dbReference type="EMBL" id="JAUSUZ010000001">
    <property type="protein sequence ID" value="MDQ0368938.1"/>
    <property type="molecule type" value="Genomic_DNA"/>
</dbReference>
<accession>A0AAE3W2V5</accession>
<dbReference type="Proteomes" id="UP001240236">
    <property type="component" value="Unassembled WGS sequence"/>
</dbReference>
<evidence type="ECO:0000256" key="2">
    <source>
        <dbReference type="SAM" id="Phobius"/>
    </source>
</evidence>
<feature type="transmembrane region" description="Helical" evidence="2">
    <location>
        <begin position="83"/>
        <end position="105"/>
    </location>
</feature>
<protein>
    <submittedName>
        <fullName evidence="3">Uncharacterized protein</fullName>
    </submittedName>
</protein>
<keyword evidence="4" id="KW-1185">Reference proteome</keyword>
<gene>
    <name evidence="3" type="ORF">J2S42_005607</name>
</gene>
<evidence type="ECO:0000313" key="3">
    <source>
        <dbReference type="EMBL" id="MDQ0368938.1"/>
    </source>
</evidence>
<feature type="region of interest" description="Disordered" evidence="1">
    <location>
        <begin position="1"/>
        <end position="75"/>
    </location>
</feature>
<comment type="caution">
    <text evidence="3">The sequence shown here is derived from an EMBL/GenBank/DDBJ whole genome shotgun (WGS) entry which is preliminary data.</text>
</comment>
<feature type="compositionally biased region" description="Pro residues" evidence="1">
    <location>
        <begin position="35"/>
        <end position="62"/>
    </location>
</feature>
<evidence type="ECO:0000313" key="4">
    <source>
        <dbReference type="Proteomes" id="UP001240236"/>
    </source>
</evidence>
<dbReference type="AlphaFoldDB" id="A0AAE3W2V5"/>
<sequence>MGSHNWDGPGDPASADRSWPEGEATQENRPRRRGPFPPRIMPKFGGPPPPPTGSPVVPPPPVSGAGTHGHDHRHSHTAGVPRVFIVLAALIAIILLGICAAGVLLDEGGGQPVAAEGQTGRVDGSGLIGREGLDEIAAAGELLRARPYQVSFRFRRATSLIRADEPTPVPAATLTWTGELRSTGGAEPSWDARTQVTAQSANGAELGVVDSLVVVETGGVRYLNSASYSAGRRPWTAATGADRSTYCWPAGTFRRADGEVTAIPLPVADPVEYLDVESASVTTESLPENVTRFLLDDAITPGDRLTAAIHALATSTGVDLPEYTLSITVASDGTLAAVELTGTGNADGTTLTMTVHSAGTGVVVTAPPADQVTG</sequence>
<name>A0AAE3W2V5_9ACTN</name>
<evidence type="ECO:0000256" key="1">
    <source>
        <dbReference type="SAM" id="MobiDB-lite"/>
    </source>
</evidence>
<organism evidence="3 4">
    <name type="scientific">Catenuloplanes indicus</name>
    <dbReference type="NCBI Taxonomy" id="137267"/>
    <lineage>
        <taxon>Bacteria</taxon>
        <taxon>Bacillati</taxon>
        <taxon>Actinomycetota</taxon>
        <taxon>Actinomycetes</taxon>
        <taxon>Micromonosporales</taxon>
        <taxon>Micromonosporaceae</taxon>
        <taxon>Catenuloplanes</taxon>
    </lineage>
</organism>
<keyword evidence="2" id="KW-1133">Transmembrane helix</keyword>
<proteinExistence type="predicted"/>
<keyword evidence="2" id="KW-0812">Transmembrane</keyword>
<dbReference type="RefSeq" id="WP_307243829.1">
    <property type="nucleotide sequence ID" value="NZ_JAUSUZ010000001.1"/>
</dbReference>
<reference evidence="3 4" key="1">
    <citation type="submission" date="2023-07" db="EMBL/GenBank/DDBJ databases">
        <title>Sequencing the genomes of 1000 actinobacteria strains.</title>
        <authorList>
            <person name="Klenk H.-P."/>
        </authorList>
    </citation>
    <scope>NUCLEOTIDE SEQUENCE [LARGE SCALE GENOMIC DNA]</scope>
    <source>
        <strain evidence="3 4">DSM 44709</strain>
    </source>
</reference>